<keyword evidence="2" id="KW-0378">Hydrolase</keyword>
<dbReference type="SUPFAM" id="SSF56601">
    <property type="entry name" value="beta-lactamase/transpeptidase-like"/>
    <property type="match status" value="1"/>
</dbReference>
<protein>
    <submittedName>
        <fullName evidence="2">Serine hydrolase</fullName>
    </submittedName>
</protein>
<sequence length="267" mass="29543">MKQLIDKIKTITKEAGGTWGISLEDLDTKETWTSNGEQVFTAASVIKVPILIAAFAAFDQKLLVPSDTVELKKEDLVAGSGVLQHMTPGTYFTIYDLLTLMIIQSDNTATNMIIDLLGAEKINQTMEELGLKKSKFFNRLMIVPANREGVNQITALEMTAMLKQLVTGQVVSLYACEQMIDIMKKQQLQDCLPGRLPELESEIIGVPEAWQLAHKTGSVTRVCHDVGIFYVGEKTMIASVLSKGIDDIKAPGLFADIGFEIYHYLKQ</sequence>
<dbReference type="Pfam" id="PF13354">
    <property type="entry name" value="Beta-lactamase2"/>
    <property type="match status" value="1"/>
</dbReference>
<evidence type="ECO:0000313" key="2">
    <source>
        <dbReference type="EMBL" id="ASK62555.1"/>
    </source>
</evidence>
<feature type="domain" description="Beta-lactamase class A catalytic" evidence="1">
    <location>
        <begin position="20"/>
        <end position="241"/>
    </location>
</feature>
<dbReference type="Gene3D" id="3.40.710.10">
    <property type="entry name" value="DD-peptidase/beta-lactamase superfamily"/>
    <property type="match status" value="1"/>
</dbReference>
<evidence type="ECO:0000313" key="3">
    <source>
        <dbReference type="Proteomes" id="UP000198312"/>
    </source>
</evidence>
<dbReference type="RefSeq" id="WP_089061815.1">
    <property type="nucleotide sequence ID" value="NZ_CP022315.1"/>
</dbReference>
<reference evidence="2 3" key="1">
    <citation type="submission" date="2017-07" db="EMBL/GenBank/DDBJ databases">
        <title>Virgibacillus sp. LM2416.</title>
        <authorList>
            <person name="Tak E.J."/>
            <person name="Bae J.-W."/>
        </authorList>
    </citation>
    <scope>NUCLEOTIDE SEQUENCE [LARGE SCALE GENOMIC DNA]</scope>
    <source>
        <strain evidence="2 3">LM2416</strain>
    </source>
</reference>
<dbReference type="PANTHER" id="PTHR35333:SF3">
    <property type="entry name" value="BETA-LACTAMASE-TYPE TRANSPEPTIDASE FOLD CONTAINING PROTEIN"/>
    <property type="match status" value="1"/>
</dbReference>
<dbReference type="PANTHER" id="PTHR35333">
    <property type="entry name" value="BETA-LACTAMASE"/>
    <property type="match status" value="1"/>
</dbReference>
<dbReference type="InterPro" id="IPR045155">
    <property type="entry name" value="Beta-lactam_cat"/>
</dbReference>
<dbReference type="InterPro" id="IPR012338">
    <property type="entry name" value="Beta-lactam/transpept-like"/>
</dbReference>
<dbReference type="EMBL" id="CP022315">
    <property type="protein sequence ID" value="ASK62555.1"/>
    <property type="molecule type" value="Genomic_DNA"/>
</dbReference>
<dbReference type="KEGG" id="vil:CFK37_10545"/>
<dbReference type="Proteomes" id="UP000198312">
    <property type="component" value="Chromosome"/>
</dbReference>
<gene>
    <name evidence="2" type="ORF">CFK37_10545</name>
</gene>
<organism evidence="2 3">
    <name type="scientific">Virgibacillus phasianinus</name>
    <dbReference type="NCBI Taxonomy" id="2017483"/>
    <lineage>
        <taxon>Bacteria</taxon>
        <taxon>Bacillati</taxon>
        <taxon>Bacillota</taxon>
        <taxon>Bacilli</taxon>
        <taxon>Bacillales</taxon>
        <taxon>Bacillaceae</taxon>
        <taxon>Virgibacillus</taxon>
    </lineage>
</organism>
<keyword evidence="3" id="KW-1185">Reference proteome</keyword>
<dbReference type="OrthoDB" id="9775096at2"/>
<dbReference type="GO" id="GO:0008800">
    <property type="term" value="F:beta-lactamase activity"/>
    <property type="evidence" value="ECO:0007669"/>
    <property type="project" value="InterPro"/>
</dbReference>
<accession>A0A220U3D5</accession>
<proteinExistence type="predicted"/>
<dbReference type="GO" id="GO:0030655">
    <property type="term" value="P:beta-lactam antibiotic catabolic process"/>
    <property type="evidence" value="ECO:0007669"/>
    <property type="project" value="InterPro"/>
</dbReference>
<dbReference type="GO" id="GO:0046677">
    <property type="term" value="P:response to antibiotic"/>
    <property type="evidence" value="ECO:0007669"/>
    <property type="project" value="InterPro"/>
</dbReference>
<dbReference type="AlphaFoldDB" id="A0A220U3D5"/>
<dbReference type="InterPro" id="IPR000871">
    <property type="entry name" value="Beta-lactam_class-A"/>
</dbReference>
<name>A0A220U3D5_9BACI</name>
<evidence type="ECO:0000259" key="1">
    <source>
        <dbReference type="Pfam" id="PF13354"/>
    </source>
</evidence>